<comment type="cofactor">
    <cofactor evidence="1">
        <name>Mg(2+)</name>
        <dbReference type="ChEBI" id="CHEBI:18420"/>
    </cofactor>
</comment>
<dbReference type="InterPro" id="IPR008279">
    <property type="entry name" value="PEP-util_enz_mobile_dom"/>
</dbReference>
<feature type="domain" description="Phosphotransferase system enzyme I N-terminal" evidence="11">
    <location>
        <begin position="7"/>
        <end position="110"/>
    </location>
</feature>
<keyword evidence="5" id="KW-0479">Metal-binding</keyword>
<feature type="domain" description="PEP-utilising enzyme C-terminal" evidence="10">
    <location>
        <begin position="234"/>
        <end position="499"/>
    </location>
</feature>
<proteinExistence type="inferred from homology"/>
<reference evidence="12 13" key="1">
    <citation type="submission" date="2020-04" db="EMBL/GenBank/DDBJ databases">
        <authorList>
            <person name="Zhang R."/>
            <person name="Schippers A."/>
        </authorList>
    </citation>
    <scope>NUCLEOTIDE SEQUENCE [LARGE SCALE GENOMIC DNA]</scope>
    <source>
        <strain evidence="12 13">DSM 109850</strain>
    </source>
</reference>
<dbReference type="InterPro" id="IPR036618">
    <property type="entry name" value="PtsI_HPr-bd_sf"/>
</dbReference>
<dbReference type="InterPro" id="IPR000121">
    <property type="entry name" value="PEP_util_C"/>
</dbReference>
<dbReference type="PANTHER" id="PTHR46244:SF3">
    <property type="entry name" value="PHOSPHOENOLPYRUVATE-PROTEIN PHOSPHOTRANSFERASE"/>
    <property type="match status" value="1"/>
</dbReference>
<dbReference type="Pfam" id="PF05524">
    <property type="entry name" value="PEP-utilisers_N"/>
    <property type="match status" value="1"/>
</dbReference>
<protein>
    <recommendedName>
        <fullName evidence="3">Phosphoenolpyruvate-protein phosphotransferase</fullName>
    </recommendedName>
    <alternativeName>
        <fullName evidence="8">Phosphotransferase system, enzyme I</fullName>
    </alternativeName>
</protein>
<dbReference type="Pfam" id="PF02896">
    <property type="entry name" value="PEP-utilizers_C"/>
    <property type="match status" value="1"/>
</dbReference>
<keyword evidence="6" id="KW-0418">Kinase</keyword>
<keyword evidence="12" id="KW-0670">Pyruvate</keyword>
<evidence type="ECO:0000256" key="3">
    <source>
        <dbReference type="ARBA" id="ARBA00016544"/>
    </source>
</evidence>
<dbReference type="GO" id="GO:0046872">
    <property type="term" value="F:metal ion binding"/>
    <property type="evidence" value="ECO:0007669"/>
    <property type="project" value="UniProtKB-KW"/>
</dbReference>
<keyword evidence="4 12" id="KW-0808">Transferase</keyword>
<dbReference type="AlphaFoldDB" id="A0A7Y0Q3J4"/>
<dbReference type="Pfam" id="PF00391">
    <property type="entry name" value="PEP-utilizers"/>
    <property type="match status" value="1"/>
</dbReference>
<evidence type="ECO:0000256" key="8">
    <source>
        <dbReference type="ARBA" id="ARBA00033235"/>
    </source>
</evidence>
<organism evidence="12 13">
    <name type="scientific">Sulfobacillus harzensis</name>
    <dbReference type="NCBI Taxonomy" id="2729629"/>
    <lineage>
        <taxon>Bacteria</taxon>
        <taxon>Bacillati</taxon>
        <taxon>Bacillota</taxon>
        <taxon>Clostridia</taxon>
        <taxon>Eubacteriales</taxon>
        <taxon>Clostridiales Family XVII. Incertae Sedis</taxon>
        <taxon>Sulfobacillus</taxon>
    </lineage>
</organism>
<dbReference type="GO" id="GO:0009401">
    <property type="term" value="P:phosphoenolpyruvate-dependent sugar phosphotransferase system"/>
    <property type="evidence" value="ECO:0007669"/>
    <property type="project" value="InterPro"/>
</dbReference>
<comment type="caution">
    <text evidence="12">The sequence shown here is derived from an EMBL/GenBank/DDBJ whole genome shotgun (WGS) entry which is preliminary data.</text>
</comment>
<evidence type="ECO:0000313" key="12">
    <source>
        <dbReference type="EMBL" id="NMP22249.1"/>
    </source>
</evidence>
<dbReference type="Proteomes" id="UP000533476">
    <property type="component" value="Unassembled WGS sequence"/>
</dbReference>
<evidence type="ECO:0000256" key="2">
    <source>
        <dbReference type="ARBA" id="ARBA00007837"/>
    </source>
</evidence>
<dbReference type="Gene3D" id="3.50.30.10">
    <property type="entry name" value="Phosphohistidine domain"/>
    <property type="match status" value="1"/>
</dbReference>
<evidence type="ECO:0000259" key="10">
    <source>
        <dbReference type="Pfam" id="PF02896"/>
    </source>
</evidence>
<dbReference type="PROSITE" id="PS00742">
    <property type="entry name" value="PEP_ENZYMES_2"/>
    <property type="match status" value="1"/>
</dbReference>
<dbReference type="InterPro" id="IPR036637">
    <property type="entry name" value="Phosphohistidine_dom_sf"/>
</dbReference>
<sequence>MEISARPLSGGQARGRVYPVAKTEVKSEGAVTIDEARIRAQAALDTPERPRHATDEILDVYRALLADPALIGQVEEASRRGLPPTQAIRQAAEHFASQLEALDDPYLRERSQDVRDVAELWVEQLSPTHVPSPIPENSIIVTSRLTVQEVSTWPDTVKGAIVQHGSPTMHAALIAQGLGVPVVAVDHGDDWERLASWDWVFVDGDHGIIELLDGSPPFEPVEVAPPAPPPPVVKDVTVQANIGSIAEAAKATQLGAQGIGLLRTELAFAAEGRLPDMDGQTRLLTRLFQQAPKPIIIRTLDIGSDKPLLPWSMEKETNPALGRRGVRVYRQHPELFYEHLTAIVSAWRHHQPSLSVMFPMIASISDWLFCRLAFEKACRAQHVPAGAIELGVMAEVPALLWLLPDLHREGCQFISLGTNDLSQYLFASDRTTSRGTDSPLALARAITMLISEAERHSLTIHVCGNLAADPHWARYLVGLGARHLSVPVSRLDVIRDALSKPLPTDIGAWADGRLSERAFAQQLMQL</sequence>
<accession>A0A7Y0Q3J4</accession>
<keyword evidence="7" id="KW-0460">Magnesium</keyword>
<dbReference type="InterPro" id="IPR050499">
    <property type="entry name" value="PEP-utilizing_PTS_enzyme"/>
</dbReference>
<dbReference type="EMBL" id="JABBVZ010000019">
    <property type="protein sequence ID" value="NMP22249.1"/>
    <property type="molecule type" value="Genomic_DNA"/>
</dbReference>
<dbReference type="GO" id="GO:0016301">
    <property type="term" value="F:kinase activity"/>
    <property type="evidence" value="ECO:0007669"/>
    <property type="project" value="UniProtKB-KW"/>
</dbReference>
<gene>
    <name evidence="12" type="ORF">HIJ39_07770</name>
</gene>
<dbReference type="SUPFAM" id="SSF52009">
    <property type="entry name" value="Phosphohistidine domain"/>
    <property type="match status" value="1"/>
</dbReference>
<evidence type="ECO:0000259" key="11">
    <source>
        <dbReference type="Pfam" id="PF05524"/>
    </source>
</evidence>
<evidence type="ECO:0000256" key="7">
    <source>
        <dbReference type="ARBA" id="ARBA00022842"/>
    </source>
</evidence>
<evidence type="ECO:0000256" key="1">
    <source>
        <dbReference type="ARBA" id="ARBA00001946"/>
    </source>
</evidence>
<dbReference type="Gene3D" id="1.10.274.10">
    <property type="entry name" value="PtsI, HPr-binding domain"/>
    <property type="match status" value="1"/>
</dbReference>
<dbReference type="InterPro" id="IPR040442">
    <property type="entry name" value="Pyrv_kinase-like_dom_sf"/>
</dbReference>
<dbReference type="Gene3D" id="3.20.20.60">
    <property type="entry name" value="Phosphoenolpyruvate-binding domains"/>
    <property type="match status" value="1"/>
</dbReference>
<feature type="domain" description="PEP-utilising enzyme mobile" evidence="9">
    <location>
        <begin position="134"/>
        <end position="207"/>
    </location>
</feature>
<evidence type="ECO:0000256" key="5">
    <source>
        <dbReference type="ARBA" id="ARBA00022723"/>
    </source>
</evidence>
<dbReference type="PRINTS" id="PR01736">
    <property type="entry name" value="PHPHTRNFRASE"/>
</dbReference>
<evidence type="ECO:0000256" key="4">
    <source>
        <dbReference type="ARBA" id="ARBA00022679"/>
    </source>
</evidence>
<dbReference type="RefSeq" id="WP_169098375.1">
    <property type="nucleotide sequence ID" value="NZ_JABBVZ010000019.1"/>
</dbReference>
<dbReference type="InterPro" id="IPR008731">
    <property type="entry name" value="PTS_EIN"/>
</dbReference>
<evidence type="ECO:0000313" key="13">
    <source>
        <dbReference type="Proteomes" id="UP000533476"/>
    </source>
</evidence>
<dbReference type="InterPro" id="IPR023151">
    <property type="entry name" value="PEP_util_CS"/>
</dbReference>
<keyword evidence="13" id="KW-1185">Reference proteome</keyword>
<evidence type="ECO:0000256" key="6">
    <source>
        <dbReference type="ARBA" id="ARBA00022777"/>
    </source>
</evidence>
<comment type="similarity">
    <text evidence="2">Belongs to the PEP-utilizing enzyme family.</text>
</comment>
<dbReference type="InterPro" id="IPR015813">
    <property type="entry name" value="Pyrv/PenolPyrv_kinase-like_dom"/>
</dbReference>
<dbReference type="PANTHER" id="PTHR46244">
    <property type="entry name" value="PHOSPHOENOLPYRUVATE-PROTEIN PHOSPHOTRANSFERASE"/>
    <property type="match status" value="1"/>
</dbReference>
<evidence type="ECO:0000259" key="9">
    <source>
        <dbReference type="Pfam" id="PF00391"/>
    </source>
</evidence>
<dbReference type="SUPFAM" id="SSF51621">
    <property type="entry name" value="Phosphoenolpyruvate/pyruvate domain"/>
    <property type="match status" value="1"/>
</dbReference>
<name>A0A7Y0Q3J4_9FIRM</name>